<reference evidence="3 4" key="1">
    <citation type="journal article" date="2019" name="Int. J. Syst. Evol. Microbiol.">
        <title>The Global Catalogue of Microorganisms (GCM) 10K type strain sequencing project: providing services to taxonomists for standard genome sequencing and annotation.</title>
        <authorList>
            <consortium name="The Broad Institute Genomics Platform"/>
            <consortium name="The Broad Institute Genome Sequencing Center for Infectious Disease"/>
            <person name="Wu L."/>
            <person name="Ma J."/>
        </authorList>
    </citation>
    <scope>NUCLEOTIDE SEQUENCE [LARGE SCALE GENOMIC DNA]</scope>
    <source>
        <strain evidence="3 4">JCM 14322</strain>
    </source>
</reference>
<feature type="transmembrane region" description="Helical" evidence="2">
    <location>
        <begin position="912"/>
        <end position="932"/>
    </location>
</feature>
<feature type="transmembrane region" description="Helical" evidence="2">
    <location>
        <begin position="938"/>
        <end position="956"/>
    </location>
</feature>
<dbReference type="SUPFAM" id="SSF82714">
    <property type="entry name" value="Multidrug efflux transporter AcrB TolC docking domain, DN and DC subdomains"/>
    <property type="match status" value="1"/>
</dbReference>
<feature type="transmembrane region" description="Helical" evidence="2">
    <location>
        <begin position="345"/>
        <end position="364"/>
    </location>
</feature>
<organism evidence="3 4">
    <name type="scientific">Agromyces neolithicus</name>
    <dbReference type="NCBI Taxonomy" id="269420"/>
    <lineage>
        <taxon>Bacteria</taxon>
        <taxon>Bacillati</taxon>
        <taxon>Actinomycetota</taxon>
        <taxon>Actinomycetes</taxon>
        <taxon>Micrococcales</taxon>
        <taxon>Microbacteriaceae</taxon>
        <taxon>Agromyces</taxon>
    </lineage>
</organism>
<feature type="region of interest" description="Disordered" evidence="1">
    <location>
        <begin position="424"/>
        <end position="445"/>
    </location>
</feature>
<dbReference type="Proteomes" id="UP001500002">
    <property type="component" value="Unassembled WGS sequence"/>
</dbReference>
<evidence type="ECO:0000313" key="3">
    <source>
        <dbReference type="EMBL" id="GAA1815059.1"/>
    </source>
</evidence>
<protein>
    <submittedName>
        <fullName evidence="3">Efflux RND transporter permease subunit</fullName>
    </submittedName>
</protein>
<feature type="transmembrane region" description="Helical" evidence="2">
    <location>
        <begin position="394"/>
        <end position="416"/>
    </location>
</feature>
<dbReference type="RefSeq" id="WP_344296726.1">
    <property type="nucleotide sequence ID" value="NZ_BAAANJ010000009.1"/>
</dbReference>
<keyword evidence="2" id="KW-1133">Transmembrane helix</keyword>
<feature type="transmembrane region" description="Helical" evidence="2">
    <location>
        <begin position="885"/>
        <end position="905"/>
    </location>
</feature>
<dbReference type="Gene3D" id="3.30.2090.10">
    <property type="entry name" value="Multidrug efflux transporter AcrB TolC docking domain, DN and DC subdomains"/>
    <property type="match status" value="2"/>
</dbReference>
<feature type="transmembrane region" description="Helical" evidence="2">
    <location>
        <begin position="493"/>
        <end position="519"/>
    </location>
</feature>
<evidence type="ECO:0000256" key="1">
    <source>
        <dbReference type="SAM" id="MobiDB-lite"/>
    </source>
</evidence>
<gene>
    <name evidence="3" type="ORF">GCM10009749_25890</name>
</gene>
<dbReference type="Pfam" id="PF00873">
    <property type="entry name" value="ACR_tran"/>
    <property type="match status" value="1"/>
</dbReference>
<feature type="transmembrane region" description="Helical" evidence="2">
    <location>
        <begin position="369"/>
        <end position="388"/>
    </location>
</feature>
<dbReference type="InterPro" id="IPR027463">
    <property type="entry name" value="AcrB_DN_DC_subdom"/>
</dbReference>
<dbReference type="SUPFAM" id="SSF82693">
    <property type="entry name" value="Multidrug efflux transporter AcrB pore domain, PN1, PN2, PC1 and PC2 subdomains"/>
    <property type="match status" value="2"/>
</dbReference>
<name>A0ABN2M8R8_9MICO</name>
<dbReference type="Gene3D" id="3.30.70.1320">
    <property type="entry name" value="Multidrug efflux transporter AcrB pore domain like"/>
    <property type="match status" value="1"/>
</dbReference>
<keyword evidence="2" id="KW-0472">Membrane</keyword>
<evidence type="ECO:0000256" key="2">
    <source>
        <dbReference type="SAM" id="Phobius"/>
    </source>
</evidence>
<dbReference type="EMBL" id="BAAANJ010000009">
    <property type="protein sequence ID" value="GAA1815059.1"/>
    <property type="molecule type" value="Genomic_DNA"/>
</dbReference>
<dbReference type="PANTHER" id="PTHR32063:SF4">
    <property type="entry name" value="SLR6043 PROTEIN"/>
    <property type="match status" value="1"/>
</dbReference>
<dbReference type="SUPFAM" id="SSF82866">
    <property type="entry name" value="Multidrug efflux transporter AcrB transmembrane domain"/>
    <property type="match status" value="2"/>
</dbReference>
<comment type="caution">
    <text evidence="3">The sequence shown here is derived from an EMBL/GenBank/DDBJ whole genome shotgun (WGS) entry which is preliminary data.</text>
</comment>
<dbReference type="Gene3D" id="3.30.70.1430">
    <property type="entry name" value="Multidrug efflux transporter AcrB pore domain"/>
    <property type="match status" value="2"/>
</dbReference>
<feature type="transmembrane region" description="Helical" evidence="2">
    <location>
        <begin position="1018"/>
        <end position="1044"/>
    </location>
</feature>
<keyword evidence="4" id="KW-1185">Reference proteome</keyword>
<accession>A0ABN2M8R8</accession>
<feature type="transmembrane region" description="Helical" evidence="2">
    <location>
        <begin position="555"/>
        <end position="575"/>
    </location>
</feature>
<proteinExistence type="predicted"/>
<dbReference type="PRINTS" id="PR00702">
    <property type="entry name" value="ACRIFLAVINRP"/>
</dbReference>
<dbReference type="Gene3D" id="1.20.1640.10">
    <property type="entry name" value="Multidrug efflux transporter AcrB transmembrane domain"/>
    <property type="match status" value="2"/>
</dbReference>
<dbReference type="PANTHER" id="PTHR32063">
    <property type="match status" value="1"/>
</dbReference>
<dbReference type="Gene3D" id="3.30.70.1440">
    <property type="entry name" value="Multidrug efflux transporter AcrB pore domain"/>
    <property type="match status" value="1"/>
</dbReference>
<sequence>MISWLVRWSLRFRLLVAAVAAGVLGFGLVSLPSMAVDNLPEFAPPHVEIQTEALGLSAEEVEQLITSPMEADLLNGVAWLDEIRSVSVPGLSSIELVFEPGTDLLRARQLVAERLTQAFALPNVSTPPILMQPLSSTSRVMMIQLTSEDVSLIDMSVLARWTVKPVLMGVPGVANVSTWGQREQQVQVQVEPAELEAAGVTLEEVISTTGNAVWVSPLSFLEASTPGTGGFFESANQRIGIQHVLPIKTPEDLGKVVIEGNPQSLTLADVAQLSEDHQPLIGDAITGDSPGLLIVIEKFPEADVLEVTRGIEAAMADLAPGLTDIEVDTTVFRPATFLETAAAQLGWAALAGLLLAALVIGLGLGSWRYAVIAALAVLVSGTAAALTLQATGAVMNTMTLAGLALALTVAVGDAAADFESLRTRGRTLRPPGGDAEPETGSSADPVARRTGILTTALRRSRLPALFGALVSAVAIAPSFFVPGLDGEILRALAIAYLVTLLVAMIVALTVTPALASLLLPRRNDTDAVKEPAAVSGMTTKYAETMERRSAGRGGWITALVAVALGVVALGTIPLATADAPVLAAVPDRSILVEWDSTAGTSNEEMNRITARAADELRTVAGVAAVGGHIGRAITSDTASDVNGSEIWVTLEDGADYAAVKKDVQEIINGYPGLANRVMSYPERQLERVRAGQERDFQVRVYGIDLEILREKSDELQAAMADIDGLVEPTVEQDLVQPIAEIEVDLEAAKQFGVKPGDVRRAAAAVLQGIEVGYMFEEQKVFQVIVKGTEQTRHSLTDVENLLINTPSGGTVVLSDVADVRISPNLAVIRHDDTHRRMNITADVQGRSLADVEADVRAAIAGVEFPVEYHAEIPRQYGEQQAAGQLTWWLLASAAVVILVLLQTMLGSWRLGAIVLLTLPLALAGGLVGAWLAGGLDSLVLVIALVPVLAFAVREAGMLIGAQQTAMAAGGTESPTKAVWAAAGSRIRPVLLALAASVALLAPPAFFGGAVGFETVLPIAAVVWGGGVTTVVVALVVLPLLVLAWGGTKAADSSLVNLNAPVAEWRQEPS</sequence>
<dbReference type="InterPro" id="IPR001036">
    <property type="entry name" value="Acrflvin-R"/>
</dbReference>
<keyword evidence="2" id="KW-0812">Transmembrane</keyword>
<evidence type="ECO:0000313" key="4">
    <source>
        <dbReference type="Proteomes" id="UP001500002"/>
    </source>
</evidence>
<feature type="transmembrane region" description="Helical" evidence="2">
    <location>
        <begin position="989"/>
        <end position="1012"/>
    </location>
</feature>
<feature type="transmembrane region" description="Helical" evidence="2">
    <location>
        <begin position="462"/>
        <end position="481"/>
    </location>
</feature>